<dbReference type="PANTHER" id="PTHR10663:SF322">
    <property type="entry name" value="ARF GUANINE-NUCLEOTIDE EXCHANGE FACTOR GNL2"/>
    <property type="match status" value="1"/>
</dbReference>
<dbReference type="AlphaFoldDB" id="A0A6A6LS98"/>
<keyword evidence="4" id="KW-1185">Reference proteome</keyword>
<keyword evidence="1" id="KW-0344">Guanine-nucleotide releasing factor</keyword>
<dbReference type="Proteomes" id="UP000467840">
    <property type="component" value="Chromosome 16"/>
</dbReference>
<gene>
    <name evidence="3" type="ORF">GH714_024156</name>
</gene>
<dbReference type="InterPro" id="IPR016024">
    <property type="entry name" value="ARM-type_fold"/>
</dbReference>
<evidence type="ECO:0000256" key="1">
    <source>
        <dbReference type="ARBA" id="ARBA00022658"/>
    </source>
</evidence>
<dbReference type="Pfam" id="PF12783">
    <property type="entry name" value="Sec7-like_HUS"/>
    <property type="match status" value="1"/>
</dbReference>
<name>A0A6A6LS98_HEVBR</name>
<accession>A0A6A6LS98</accession>
<comment type="caution">
    <text evidence="3">The sequence shown here is derived from an EMBL/GenBank/DDBJ whole genome shotgun (WGS) entry which is preliminary data.</text>
</comment>
<protein>
    <recommendedName>
        <fullName evidence="2">Mon2/Sec7/BIG1-like HUS domain-containing protein</fullName>
    </recommendedName>
</protein>
<dbReference type="GO" id="GO:0005085">
    <property type="term" value="F:guanyl-nucleotide exchange factor activity"/>
    <property type="evidence" value="ECO:0007669"/>
    <property type="project" value="UniProtKB-KW"/>
</dbReference>
<dbReference type="SUPFAM" id="SSF48371">
    <property type="entry name" value="ARM repeat"/>
    <property type="match status" value="1"/>
</dbReference>
<evidence type="ECO:0000313" key="3">
    <source>
        <dbReference type="EMBL" id="KAF2303894.1"/>
    </source>
</evidence>
<proteinExistence type="predicted"/>
<reference evidence="3 4" key="1">
    <citation type="journal article" date="2020" name="Mol. Plant">
        <title>The Chromosome-Based Rubber Tree Genome Provides New Insights into Spurge Genome Evolution and Rubber Biosynthesis.</title>
        <authorList>
            <person name="Liu J."/>
            <person name="Shi C."/>
            <person name="Shi C.C."/>
            <person name="Li W."/>
            <person name="Zhang Q.J."/>
            <person name="Zhang Y."/>
            <person name="Li K."/>
            <person name="Lu H.F."/>
            <person name="Shi C."/>
            <person name="Zhu S.T."/>
            <person name="Xiao Z.Y."/>
            <person name="Nan H."/>
            <person name="Yue Y."/>
            <person name="Zhu X.G."/>
            <person name="Wu Y."/>
            <person name="Hong X.N."/>
            <person name="Fan G.Y."/>
            <person name="Tong Y."/>
            <person name="Zhang D."/>
            <person name="Mao C.L."/>
            <person name="Liu Y.L."/>
            <person name="Hao S.J."/>
            <person name="Liu W.Q."/>
            <person name="Lv M.Q."/>
            <person name="Zhang H.B."/>
            <person name="Liu Y."/>
            <person name="Hu-Tang G.R."/>
            <person name="Wang J.P."/>
            <person name="Wang J.H."/>
            <person name="Sun Y.H."/>
            <person name="Ni S.B."/>
            <person name="Chen W.B."/>
            <person name="Zhang X.C."/>
            <person name="Jiao Y.N."/>
            <person name="Eichler E.E."/>
            <person name="Li G.H."/>
            <person name="Liu X."/>
            <person name="Gao L.Z."/>
        </authorList>
    </citation>
    <scope>NUCLEOTIDE SEQUENCE [LARGE SCALE GENOMIC DNA]</scope>
    <source>
        <strain evidence="4">cv. GT1</strain>
        <tissue evidence="3">Leaf</tissue>
    </source>
</reference>
<feature type="domain" description="Mon2/Sec7/BIG1-like HUS" evidence="2">
    <location>
        <begin position="56"/>
        <end position="212"/>
    </location>
</feature>
<dbReference type="InterPro" id="IPR032691">
    <property type="entry name" value="Mon2/Sec7/BIG1-like_HUS"/>
</dbReference>
<dbReference type="PANTHER" id="PTHR10663">
    <property type="entry name" value="GUANYL-NUCLEOTIDE EXCHANGE FACTOR"/>
    <property type="match status" value="1"/>
</dbReference>
<sequence length="270" mass="30884">MNRAYLLQRGTRYVMRDIIDVIFMRLQDVELKLGEESESDIEDADIDSNMDSGYGVSCVVDIFYFLCSLLNVVEVVEVERVSSHENIQIFGLVLINSAIELSWDAIGKHPKLLRIIQDDLFHHLIHYGKSSSPLMLSMICSTVLNIYHFLRRFIRVQLEAFFEFVLLKAAAMGSSSQLQEVAVEEIKNFCRQPTFIAEMYVNYDCDPICQNIFEQIGKLLCKLSFLGSSLLSFVQIQAFEGLQIIIHNIADNVDKEDYSCPSEPYPVQIT</sequence>
<organism evidence="3 4">
    <name type="scientific">Hevea brasiliensis</name>
    <name type="common">Para rubber tree</name>
    <name type="synonym">Siphonia brasiliensis</name>
    <dbReference type="NCBI Taxonomy" id="3981"/>
    <lineage>
        <taxon>Eukaryota</taxon>
        <taxon>Viridiplantae</taxon>
        <taxon>Streptophyta</taxon>
        <taxon>Embryophyta</taxon>
        <taxon>Tracheophyta</taxon>
        <taxon>Spermatophyta</taxon>
        <taxon>Magnoliopsida</taxon>
        <taxon>eudicotyledons</taxon>
        <taxon>Gunneridae</taxon>
        <taxon>Pentapetalae</taxon>
        <taxon>rosids</taxon>
        <taxon>fabids</taxon>
        <taxon>Malpighiales</taxon>
        <taxon>Euphorbiaceae</taxon>
        <taxon>Crotonoideae</taxon>
        <taxon>Micrandreae</taxon>
        <taxon>Hevea</taxon>
    </lineage>
</organism>
<dbReference type="EMBL" id="JAAGAX010000009">
    <property type="protein sequence ID" value="KAF2303894.1"/>
    <property type="molecule type" value="Genomic_DNA"/>
</dbReference>
<evidence type="ECO:0000313" key="4">
    <source>
        <dbReference type="Proteomes" id="UP000467840"/>
    </source>
</evidence>
<evidence type="ECO:0000259" key="2">
    <source>
        <dbReference type="Pfam" id="PF12783"/>
    </source>
</evidence>